<dbReference type="CDD" id="cd15053">
    <property type="entry name" value="7tmA_D2-like_dopamine_R"/>
    <property type="match status" value="1"/>
</dbReference>
<feature type="transmembrane region" description="Helical" evidence="11">
    <location>
        <begin position="159"/>
        <end position="180"/>
    </location>
</feature>
<evidence type="ECO:0000256" key="10">
    <source>
        <dbReference type="SAM" id="MobiDB-lite"/>
    </source>
</evidence>
<keyword evidence="6 11" id="KW-0472">Membrane</keyword>
<dbReference type="PANTHER" id="PTHR24248">
    <property type="entry name" value="ADRENERGIC RECEPTOR-RELATED G-PROTEIN COUPLED RECEPTOR"/>
    <property type="match status" value="1"/>
</dbReference>
<evidence type="ECO:0000256" key="1">
    <source>
        <dbReference type="ARBA" id="ARBA00004651"/>
    </source>
</evidence>
<evidence type="ECO:0000256" key="4">
    <source>
        <dbReference type="ARBA" id="ARBA00022989"/>
    </source>
</evidence>
<gene>
    <name evidence="13" type="primary">D2R</name>
    <name evidence="13" type="ORF">T10_9884</name>
</gene>
<keyword evidence="7" id="KW-1015">Disulfide bond</keyword>
<keyword evidence="9" id="KW-0807">Transducer</keyword>
<organism evidence="13 14">
    <name type="scientific">Trichinella papuae</name>
    <dbReference type="NCBI Taxonomy" id="268474"/>
    <lineage>
        <taxon>Eukaryota</taxon>
        <taxon>Metazoa</taxon>
        <taxon>Ecdysozoa</taxon>
        <taxon>Nematoda</taxon>
        <taxon>Enoplea</taxon>
        <taxon>Dorylaimia</taxon>
        <taxon>Trichinellida</taxon>
        <taxon>Trichinellidae</taxon>
        <taxon>Trichinella</taxon>
    </lineage>
</organism>
<evidence type="ECO:0000256" key="2">
    <source>
        <dbReference type="ARBA" id="ARBA00022475"/>
    </source>
</evidence>
<dbReference type="SUPFAM" id="SSF81321">
    <property type="entry name" value="Family A G protein-coupled receptor-like"/>
    <property type="match status" value="1"/>
</dbReference>
<keyword evidence="5" id="KW-0297">G-protein coupled receptor</keyword>
<feature type="transmembrane region" description="Helical" evidence="11">
    <location>
        <begin position="192"/>
        <end position="219"/>
    </location>
</feature>
<dbReference type="Proteomes" id="UP000054843">
    <property type="component" value="Unassembled WGS sequence"/>
</dbReference>
<feature type="region of interest" description="Disordered" evidence="10">
    <location>
        <begin position="352"/>
        <end position="377"/>
    </location>
</feature>
<keyword evidence="14" id="KW-1185">Reference proteome</keyword>
<dbReference type="PANTHER" id="PTHR24248:SF125">
    <property type="entry name" value="DOPAMINE D2-LIKE RECEPTOR"/>
    <property type="match status" value="1"/>
</dbReference>
<proteinExistence type="predicted"/>
<dbReference type="GO" id="GO:0001591">
    <property type="term" value="F:dopamine neurotransmitter receptor activity, coupled via Gi/Go"/>
    <property type="evidence" value="ECO:0007669"/>
    <property type="project" value="TreeGrafter"/>
</dbReference>
<feature type="transmembrane region" description="Helical" evidence="11">
    <location>
        <begin position="124"/>
        <end position="147"/>
    </location>
</feature>
<evidence type="ECO:0000256" key="6">
    <source>
        <dbReference type="ARBA" id="ARBA00023136"/>
    </source>
</evidence>
<dbReference type="STRING" id="268474.A0A0V1N876"/>
<feature type="transmembrane region" description="Helical" evidence="11">
    <location>
        <begin position="281"/>
        <end position="308"/>
    </location>
</feature>
<keyword evidence="2" id="KW-1003">Cell membrane</keyword>
<dbReference type="OrthoDB" id="10010417at2759"/>
<comment type="caution">
    <text evidence="13">The sequence shown here is derived from an EMBL/GenBank/DDBJ whole genome shotgun (WGS) entry which is preliminary data.</text>
</comment>
<name>A0A0V1N876_9BILA</name>
<evidence type="ECO:0000256" key="7">
    <source>
        <dbReference type="ARBA" id="ARBA00023157"/>
    </source>
</evidence>
<evidence type="ECO:0000313" key="14">
    <source>
        <dbReference type="Proteomes" id="UP000054843"/>
    </source>
</evidence>
<comment type="subcellular location">
    <subcellularLocation>
        <location evidence="1">Cell membrane</location>
        <topology evidence="1">Multi-pass membrane protein</topology>
    </subcellularLocation>
</comment>
<reference evidence="13 14" key="1">
    <citation type="submission" date="2015-01" db="EMBL/GenBank/DDBJ databases">
        <title>Evolution of Trichinella species and genotypes.</title>
        <authorList>
            <person name="Korhonen P.K."/>
            <person name="Edoardo P."/>
            <person name="Giuseppe L.R."/>
            <person name="Gasser R.B."/>
        </authorList>
    </citation>
    <scope>NUCLEOTIDE SEQUENCE [LARGE SCALE GENOMIC DNA]</scope>
    <source>
        <strain evidence="13">ISS1980</strain>
    </source>
</reference>
<protein>
    <submittedName>
        <fullName evidence="13">Dopamine D2-like receptor</fullName>
    </submittedName>
</protein>
<dbReference type="GO" id="GO:0004930">
    <property type="term" value="F:G protein-coupled receptor activity"/>
    <property type="evidence" value="ECO:0007669"/>
    <property type="project" value="UniProtKB-KW"/>
</dbReference>
<evidence type="ECO:0000259" key="12">
    <source>
        <dbReference type="PROSITE" id="PS50262"/>
    </source>
</evidence>
<evidence type="ECO:0000256" key="3">
    <source>
        <dbReference type="ARBA" id="ARBA00022692"/>
    </source>
</evidence>
<dbReference type="InterPro" id="IPR017452">
    <property type="entry name" value="GPCR_Rhodpsn_7TM"/>
</dbReference>
<dbReference type="PROSITE" id="PS50262">
    <property type="entry name" value="G_PROTEIN_RECEP_F1_2"/>
    <property type="match status" value="1"/>
</dbReference>
<feature type="domain" description="G-protein coupled receptors family 1 profile" evidence="12">
    <location>
        <begin position="139"/>
        <end position="684"/>
    </location>
</feature>
<dbReference type="Gene3D" id="1.20.1070.10">
    <property type="entry name" value="Rhodopsin 7-helix transmembrane proteins"/>
    <property type="match status" value="2"/>
</dbReference>
<keyword evidence="8 13" id="KW-0675">Receptor</keyword>
<feature type="transmembrane region" description="Helical" evidence="11">
    <location>
        <begin position="662"/>
        <end position="687"/>
    </location>
</feature>
<feature type="transmembrane region" description="Helical" evidence="11">
    <location>
        <begin position="21"/>
        <end position="39"/>
    </location>
</feature>
<dbReference type="EMBL" id="JYDO01000003">
    <property type="protein sequence ID" value="KRZ80217.1"/>
    <property type="molecule type" value="Genomic_DNA"/>
</dbReference>
<feature type="transmembrane region" description="Helical" evidence="11">
    <location>
        <begin position="627"/>
        <end position="650"/>
    </location>
</feature>
<evidence type="ECO:0000256" key="8">
    <source>
        <dbReference type="ARBA" id="ARBA00023170"/>
    </source>
</evidence>
<dbReference type="Pfam" id="PF00001">
    <property type="entry name" value="7tm_1"/>
    <property type="match status" value="1"/>
</dbReference>
<keyword evidence="4 11" id="KW-1133">Transmembrane helix</keyword>
<evidence type="ECO:0000256" key="9">
    <source>
        <dbReference type="ARBA" id="ARBA00023224"/>
    </source>
</evidence>
<feature type="transmembrane region" description="Helical" evidence="11">
    <location>
        <begin position="240"/>
        <end position="261"/>
    </location>
</feature>
<sequence>MHLGCCKYSNCVHVGMKKARNWLFGVFMAWQVLLTVFSGKTEFRQKASYVSNHRLLSLTTYRLLITEHILDRFGWTLATSLCSVMSHMSTLIRLTRATLDSNNYSIASTTPAVVGEPQPHQLHFYALALLIIPSLTIFGNVLVIASVCRFRNLQCPINYFIFGLAIADLMVAVLVMPFAVYVEFNNRKWELGALLCDLYCAADVVCSTASIILLTVIGFDRYIAANHPIRYVTNPKNVKYVVTINISVWAVSALIACPLVLGLNNVEYREEKECRFYNADFIIYSSIISFWIPMIVMLYFFACTYLQIRRQSKLAQRRRRGVRQALQRQDCVREQRFISIKKRLQLAFVEKNGQNDTGTNNNNNNNNSNNSNNSLRFSPNSLELLKRRTDHLPEDSLAEYSFAMSGDSVITVDPQSSGSPPSGKVALQITCDTKSSESCSSKPTEFESTTMEVGSSSETTTIFTSAPTSPNLQPLQADVCEPQIQTSLLINNETFQHTKRRNTTSSAEMDNLPSNNRAAFLKQYCFRKRSQQQANNFHLNFRWSHSDIQCNVPNKIDELDKQAIAKEIIRAEMRRAELSRDKANSTTAQMPNQRPNDQSKLDNYLIRRVTMKLSKAERNEKKATKTLSIVLGIFLACWLPFFTLNMLNAICIKLENAQCQVGFMPFFLTTWLGYMNSFMNPIIYTLFNIEFRKAFKALLFLNRTRTLKQKRRLC</sequence>
<feature type="compositionally biased region" description="Low complexity" evidence="10">
    <location>
        <begin position="360"/>
        <end position="374"/>
    </location>
</feature>
<dbReference type="InterPro" id="IPR000276">
    <property type="entry name" value="GPCR_Rhodpsn"/>
</dbReference>
<dbReference type="PRINTS" id="PR00237">
    <property type="entry name" value="GPCRRHODOPSN"/>
</dbReference>
<evidence type="ECO:0000313" key="13">
    <source>
        <dbReference type="EMBL" id="KRZ80217.1"/>
    </source>
</evidence>
<dbReference type="SMART" id="SM01381">
    <property type="entry name" value="7TM_GPCR_Srsx"/>
    <property type="match status" value="1"/>
</dbReference>
<dbReference type="GO" id="GO:0045202">
    <property type="term" value="C:synapse"/>
    <property type="evidence" value="ECO:0007669"/>
    <property type="project" value="GOC"/>
</dbReference>
<keyword evidence="3 11" id="KW-0812">Transmembrane</keyword>
<accession>A0A0V1N876</accession>
<dbReference type="GO" id="GO:0005886">
    <property type="term" value="C:plasma membrane"/>
    <property type="evidence" value="ECO:0007669"/>
    <property type="project" value="UniProtKB-SubCell"/>
</dbReference>
<evidence type="ECO:0000256" key="5">
    <source>
        <dbReference type="ARBA" id="ARBA00023040"/>
    </source>
</evidence>
<evidence type="ECO:0000256" key="11">
    <source>
        <dbReference type="SAM" id="Phobius"/>
    </source>
</evidence>
<dbReference type="AlphaFoldDB" id="A0A0V1N876"/>